<organism evidence="1 2">
    <name type="scientific">Leptospira fletcheri</name>
    <dbReference type="NCBI Taxonomy" id="2484981"/>
    <lineage>
        <taxon>Bacteria</taxon>
        <taxon>Pseudomonadati</taxon>
        <taxon>Spirochaetota</taxon>
        <taxon>Spirochaetia</taxon>
        <taxon>Leptospirales</taxon>
        <taxon>Leptospiraceae</taxon>
        <taxon>Leptospira</taxon>
    </lineage>
</organism>
<accession>A0A4R9GI61</accession>
<protein>
    <submittedName>
        <fullName evidence="1">Uncharacterized protein</fullName>
    </submittedName>
</protein>
<keyword evidence="2" id="KW-1185">Reference proteome</keyword>
<reference evidence="1" key="1">
    <citation type="journal article" date="2019" name="PLoS Negl. Trop. Dis.">
        <title>Revisiting the worldwide diversity of Leptospira species in the environment.</title>
        <authorList>
            <person name="Vincent A.T."/>
            <person name="Schiettekatte O."/>
            <person name="Bourhy P."/>
            <person name="Veyrier F.J."/>
            <person name="Picardeau M."/>
        </authorList>
    </citation>
    <scope>NUCLEOTIDE SEQUENCE [LARGE SCALE GENOMIC DNA]</scope>
    <source>
        <strain evidence="1">SSW15</strain>
    </source>
</reference>
<name>A0A4R9GI61_9LEPT</name>
<gene>
    <name evidence="1" type="ORF">EHO60_09000</name>
</gene>
<sequence>MSRCTHSNFVRQIYNNEDYKTEYQSSERKLSVALLKVKLPSFSYMLNKALAMPIRPINSKRSQPFIYIYTSTAGAKTNLNQCRMIVLPPNDYEFGRYEENAAKRDGRVTSYEKITPVFFVNRSFTIEPDRNYYLGEFNLSQEGDYLITFNEKDKKECEDYFKVIANTSMPIFINASYKEYFGPNKYLKKNIE</sequence>
<dbReference type="RefSeq" id="WP_135767775.1">
    <property type="nucleotide sequence ID" value="NZ_RQET01000004.1"/>
</dbReference>
<proteinExistence type="predicted"/>
<dbReference type="AlphaFoldDB" id="A0A4R9GI61"/>
<dbReference type="Proteomes" id="UP000298458">
    <property type="component" value="Unassembled WGS sequence"/>
</dbReference>
<evidence type="ECO:0000313" key="1">
    <source>
        <dbReference type="EMBL" id="TGK12377.1"/>
    </source>
</evidence>
<comment type="caution">
    <text evidence="1">The sequence shown here is derived from an EMBL/GenBank/DDBJ whole genome shotgun (WGS) entry which is preliminary data.</text>
</comment>
<dbReference type="EMBL" id="RQET01000004">
    <property type="protein sequence ID" value="TGK12377.1"/>
    <property type="molecule type" value="Genomic_DNA"/>
</dbReference>
<evidence type="ECO:0000313" key="2">
    <source>
        <dbReference type="Proteomes" id="UP000298458"/>
    </source>
</evidence>